<dbReference type="Pfam" id="PF04964">
    <property type="entry name" value="Flp_Fap"/>
    <property type="match status" value="1"/>
</dbReference>
<accession>A0A2T5UD27</accession>
<dbReference type="RefSeq" id="WP_056062427.1">
    <property type="nucleotide sequence ID" value="NZ_JAPZPM010000003.1"/>
</dbReference>
<comment type="caution">
    <text evidence="2">The sequence shown here is derived from an EMBL/GenBank/DDBJ whole genome shotgun (WGS) entry which is preliminary data.</text>
</comment>
<dbReference type="OrthoDB" id="5325135at2"/>
<dbReference type="GeneID" id="91004962"/>
<evidence type="ECO:0000313" key="3">
    <source>
        <dbReference type="Proteomes" id="UP000244013"/>
    </source>
</evidence>
<proteinExistence type="predicted"/>
<sequence>MSPISVATHAVIRTIARVMRERRGATAIEYGLIIALVVIAMIAGLTALADTTTGMWGNVNSKVANAR</sequence>
<keyword evidence="1" id="KW-1133">Transmembrane helix</keyword>
<evidence type="ECO:0000313" key="2">
    <source>
        <dbReference type="EMBL" id="PTW49398.1"/>
    </source>
</evidence>
<name>A0A2T5UD27_9SPHN</name>
<organism evidence="2 3">
    <name type="scientific">Sphingomonas faeni</name>
    <dbReference type="NCBI Taxonomy" id="185950"/>
    <lineage>
        <taxon>Bacteria</taxon>
        <taxon>Pseudomonadati</taxon>
        <taxon>Pseudomonadota</taxon>
        <taxon>Alphaproteobacteria</taxon>
        <taxon>Sphingomonadales</taxon>
        <taxon>Sphingomonadaceae</taxon>
        <taxon>Sphingomonas</taxon>
    </lineage>
</organism>
<keyword evidence="1" id="KW-0812">Transmembrane</keyword>
<evidence type="ECO:0000256" key="1">
    <source>
        <dbReference type="SAM" id="Phobius"/>
    </source>
</evidence>
<gene>
    <name evidence="2" type="ORF">C8J25_101907</name>
</gene>
<feature type="transmembrane region" description="Helical" evidence="1">
    <location>
        <begin position="27"/>
        <end position="49"/>
    </location>
</feature>
<reference evidence="2 3" key="1">
    <citation type="submission" date="2018-04" db="EMBL/GenBank/DDBJ databases">
        <title>Genomic Encyclopedia of Type Strains, Phase III (KMG-III): the genomes of soil and plant-associated and newly described type strains.</title>
        <authorList>
            <person name="Whitman W."/>
        </authorList>
    </citation>
    <scope>NUCLEOTIDE SEQUENCE [LARGE SCALE GENOMIC DNA]</scope>
    <source>
        <strain evidence="2 3">MA-olki</strain>
    </source>
</reference>
<keyword evidence="1" id="KW-0472">Membrane</keyword>
<dbReference type="Proteomes" id="UP000244013">
    <property type="component" value="Unassembled WGS sequence"/>
</dbReference>
<protein>
    <submittedName>
        <fullName evidence="2">Pilus assembly protein Flp/PilA</fullName>
    </submittedName>
</protein>
<dbReference type="AlphaFoldDB" id="A0A2T5UD27"/>
<dbReference type="InterPro" id="IPR007047">
    <property type="entry name" value="Flp_Fap"/>
</dbReference>
<dbReference type="EMBL" id="QAYE01000001">
    <property type="protein sequence ID" value="PTW49398.1"/>
    <property type="molecule type" value="Genomic_DNA"/>
</dbReference>